<name>B7P8I1_IXOSC</name>
<evidence type="ECO:0000313" key="1">
    <source>
        <dbReference type="EMBL" id="EEC02903.1"/>
    </source>
</evidence>
<evidence type="ECO:0000313" key="2">
    <source>
        <dbReference type="EnsemblMetazoa" id="ISCW024166-PA"/>
    </source>
</evidence>
<dbReference type="HOGENOM" id="CLU_2102946_0_0_1"/>
<dbReference type="EMBL" id="ABJB011020370">
    <property type="status" value="NOT_ANNOTATED_CDS"/>
    <property type="molecule type" value="Genomic_DNA"/>
</dbReference>
<dbReference type="InParanoid" id="B7P8I1"/>
<dbReference type="Proteomes" id="UP000001555">
    <property type="component" value="Unassembled WGS sequence"/>
</dbReference>
<gene>
    <name evidence="1" type="ORF">IscW_ISCW024166</name>
</gene>
<reference evidence="2" key="2">
    <citation type="submission" date="2020-05" db="UniProtKB">
        <authorList>
            <consortium name="EnsemblMetazoa"/>
        </authorList>
    </citation>
    <scope>IDENTIFICATION</scope>
    <source>
        <strain evidence="2">wikel</strain>
    </source>
</reference>
<protein>
    <submittedName>
        <fullName evidence="1 2">Uncharacterized protein</fullName>
    </submittedName>
</protein>
<organism evidence="1">
    <name type="scientific">Ixodes scapularis</name>
    <name type="common">Black-legged tick</name>
    <name type="synonym">Deer tick</name>
    <dbReference type="NCBI Taxonomy" id="6945"/>
    <lineage>
        <taxon>Eukaryota</taxon>
        <taxon>Metazoa</taxon>
        <taxon>Ecdysozoa</taxon>
        <taxon>Arthropoda</taxon>
        <taxon>Chelicerata</taxon>
        <taxon>Arachnida</taxon>
        <taxon>Acari</taxon>
        <taxon>Parasitiformes</taxon>
        <taxon>Ixodida</taxon>
        <taxon>Ixodoidea</taxon>
        <taxon>Ixodidae</taxon>
        <taxon>Ixodinae</taxon>
        <taxon>Ixodes</taxon>
    </lineage>
</organism>
<reference evidence="1 3" key="1">
    <citation type="submission" date="2008-03" db="EMBL/GenBank/DDBJ databases">
        <title>Annotation of Ixodes scapularis.</title>
        <authorList>
            <consortium name="Ixodes scapularis Genome Project Consortium"/>
            <person name="Caler E."/>
            <person name="Hannick L.I."/>
            <person name="Bidwell S."/>
            <person name="Joardar V."/>
            <person name="Thiagarajan M."/>
            <person name="Amedeo P."/>
            <person name="Galinsky K.J."/>
            <person name="Schobel S."/>
            <person name="Inman J."/>
            <person name="Hostetler J."/>
            <person name="Miller J."/>
            <person name="Hammond M."/>
            <person name="Megy K."/>
            <person name="Lawson D."/>
            <person name="Kodira C."/>
            <person name="Sutton G."/>
            <person name="Meyer J."/>
            <person name="Hill C.A."/>
            <person name="Birren B."/>
            <person name="Nene V."/>
            <person name="Collins F."/>
            <person name="Alarcon-Chaidez F."/>
            <person name="Wikel S."/>
            <person name="Strausberg R."/>
        </authorList>
    </citation>
    <scope>NUCLEOTIDE SEQUENCE [LARGE SCALE GENOMIC DNA]</scope>
    <source>
        <strain evidence="3">Wikel</strain>
        <strain evidence="1">Wikel colony</strain>
    </source>
</reference>
<dbReference type="VEuPathDB" id="VectorBase:ISCW024166"/>
<evidence type="ECO:0000313" key="3">
    <source>
        <dbReference type="Proteomes" id="UP000001555"/>
    </source>
</evidence>
<keyword evidence="3" id="KW-1185">Reference proteome</keyword>
<dbReference type="PaxDb" id="6945-B7P8I1"/>
<dbReference type="EnsemblMetazoa" id="ISCW024166-RA">
    <property type="protein sequence ID" value="ISCW024166-PA"/>
    <property type="gene ID" value="ISCW024166"/>
</dbReference>
<dbReference type="AlphaFoldDB" id="B7P8I1"/>
<dbReference type="EMBL" id="DS657500">
    <property type="protein sequence ID" value="EEC02903.1"/>
    <property type="molecule type" value="Genomic_DNA"/>
</dbReference>
<dbReference type="VEuPathDB" id="VectorBase:ISCI024166"/>
<feature type="non-terminal residue" evidence="1">
    <location>
        <position position="1"/>
    </location>
</feature>
<accession>B7P8I1</accession>
<proteinExistence type="predicted"/>
<sequence length="116" mass="13421">KNGYRNPLTVGLIFSHSGKNRDRVTSCLIFVPEEERKLALFLVTWKRWGEGYAASPLFFYLEKIGDENRLAAGPFFTLGEEKAEKCLGSKSRFFLLGEGWRQVGWQQIQFFPLKKK</sequence>